<protein>
    <recommendedName>
        <fullName evidence="1">protein-disulfide reductase</fullName>
        <ecNumber evidence="1">1.8.1.8</ecNumber>
    </recommendedName>
</protein>
<dbReference type="Gramene" id="KZN11694">
    <property type="protein sequence ID" value="KZN11694"/>
    <property type="gene ID" value="DCAR_004350"/>
</dbReference>
<dbReference type="GO" id="GO:0047134">
    <property type="term" value="F:protein-disulfide reductase [NAD(P)H] activity"/>
    <property type="evidence" value="ECO:0007669"/>
    <property type="project" value="UniProtKB-EC"/>
</dbReference>
<evidence type="ECO:0000256" key="5">
    <source>
        <dbReference type="ARBA" id="ARBA00047388"/>
    </source>
</evidence>
<keyword evidence="8" id="KW-1185">Reference proteome</keyword>
<dbReference type="AlphaFoldDB" id="A0A166J0W7"/>
<organism evidence="7 8">
    <name type="scientific">Daucus carota subsp. sativus</name>
    <name type="common">Carrot</name>
    <dbReference type="NCBI Taxonomy" id="79200"/>
    <lineage>
        <taxon>Eukaryota</taxon>
        <taxon>Viridiplantae</taxon>
        <taxon>Streptophyta</taxon>
        <taxon>Embryophyta</taxon>
        <taxon>Tracheophyta</taxon>
        <taxon>Spermatophyta</taxon>
        <taxon>Magnoliopsida</taxon>
        <taxon>eudicotyledons</taxon>
        <taxon>Gunneridae</taxon>
        <taxon>Pentapetalae</taxon>
        <taxon>asterids</taxon>
        <taxon>campanulids</taxon>
        <taxon>Apiales</taxon>
        <taxon>Apiaceae</taxon>
        <taxon>Apioideae</taxon>
        <taxon>Scandiceae</taxon>
        <taxon>Daucinae</taxon>
        <taxon>Daucus</taxon>
        <taxon>Daucus sect. Daucus</taxon>
    </lineage>
</organism>
<accession>A0A166J0W7</accession>
<dbReference type="KEGG" id="dcr:108214257"/>
<dbReference type="SUPFAM" id="SSF52833">
    <property type="entry name" value="Thioredoxin-like"/>
    <property type="match status" value="1"/>
</dbReference>
<comment type="catalytic activity">
    <reaction evidence="6">
        <text>[protein]-dithiol + NADP(+) = [protein]-disulfide + NADPH + H(+)</text>
        <dbReference type="Rhea" id="RHEA:18753"/>
        <dbReference type="Rhea" id="RHEA-COMP:10593"/>
        <dbReference type="Rhea" id="RHEA-COMP:10594"/>
        <dbReference type="ChEBI" id="CHEBI:15378"/>
        <dbReference type="ChEBI" id="CHEBI:29950"/>
        <dbReference type="ChEBI" id="CHEBI:50058"/>
        <dbReference type="ChEBI" id="CHEBI:57783"/>
        <dbReference type="ChEBI" id="CHEBI:58349"/>
        <dbReference type="EC" id="1.8.1.8"/>
    </reaction>
</comment>
<reference evidence="7" key="1">
    <citation type="journal article" date="2016" name="Nat. Genet.">
        <title>A high-quality carrot genome assembly provides new insights into carotenoid accumulation and asterid genome evolution.</title>
        <authorList>
            <person name="Iorizzo M."/>
            <person name="Ellison S."/>
            <person name="Senalik D."/>
            <person name="Zeng P."/>
            <person name="Satapoomin P."/>
            <person name="Huang J."/>
            <person name="Bowman M."/>
            <person name="Iovene M."/>
            <person name="Sanseverino W."/>
            <person name="Cavagnaro P."/>
            <person name="Yildiz M."/>
            <person name="Macko-Podgorni A."/>
            <person name="Moranska E."/>
            <person name="Grzebelus E."/>
            <person name="Grzebelus D."/>
            <person name="Ashrafi H."/>
            <person name="Zheng Z."/>
            <person name="Cheng S."/>
            <person name="Spooner D."/>
            <person name="Van Deynze A."/>
            <person name="Simon P."/>
        </authorList>
    </citation>
    <scope>NUCLEOTIDE SEQUENCE</scope>
    <source>
        <tissue evidence="7">Leaf</tissue>
    </source>
</reference>
<dbReference type="Proteomes" id="UP000077755">
    <property type="component" value="Chromosome 1"/>
</dbReference>
<evidence type="ECO:0000256" key="6">
    <source>
        <dbReference type="ARBA" id="ARBA00047804"/>
    </source>
</evidence>
<keyword evidence="2" id="KW-0677">Repeat</keyword>
<dbReference type="PANTHER" id="PTHR13871">
    <property type="entry name" value="THIOREDOXIN"/>
    <property type="match status" value="1"/>
</dbReference>
<gene>
    <name evidence="7" type="ORF">DCAR_0104684</name>
</gene>
<dbReference type="Pfam" id="PF13905">
    <property type="entry name" value="Thioredoxin_8"/>
    <property type="match status" value="1"/>
</dbReference>
<dbReference type="EC" id="1.8.1.8" evidence="1"/>
<dbReference type="Gene3D" id="3.40.30.10">
    <property type="entry name" value="Glutaredoxin"/>
    <property type="match status" value="2"/>
</dbReference>
<keyword evidence="3" id="KW-0560">Oxidoreductase</keyword>
<proteinExistence type="predicted"/>
<dbReference type="InterPro" id="IPR052259">
    <property type="entry name" value="Nucleoredoxin-like"/>
</dbReference>
<evidence type="ECO:0000256" key="4">
    <source>
        <dbReference type="ARBA" id="ARBA00023027"/>
    </source>
</evidence>
<evidence type="ECO:0000313" key="8">
    <source>
        <dbReference type="Proteomes" id="UP000077755"/>
    </source>
</evidence>
<name>A0A166J0W7_DAUCS</name>
<dbReference type="OrthoDB" id="409136at2759"/>
<evidence type="ECO:0000256" key="3">
    <source>
        <dbReference type="ARBA" id="ARBA00023002"/>
    </source>
</evidence>
<dbReference type="PANTHER" id="PTHR13871:SF96">
    <property type="entry name" value="THIOREDOXIN DOMAIN-CONTAINING PROTEIN"/>
    <property type="match status" value="1"/>
</dbReference>
<sequence>MNTVGGKLMGLCKCLVGRGGRRSNNCYAAAAFPSFNSFKYQSPGQGRSVFIPPDPNPSPEGNTEKPVQVGSFDRDARPAMNAPTTNAFEAITGNLENKSTMMRIAKHTEKMDWGTVIEKGDVIDINDLVFTKKRDYLIRYNDKQRVKAGELANKLIVVYFVPLLAGSLREKMATTHLIDTYNYLLPRKVFEVVLVAYETDITLGFDENPEKQFEALFSLMPWTAIPFSDVASRDCLSRRFGICRSEPKLDLFVIDSTGMVVQDSCFHLFEKYGGLAYPFTDGRIQFLESQDAALAERPSLKMLLASHDRDYVVSNKGDKVPIDTLEEKVVALYFYEEHKTHSRLTADIELAYEEFAKKKKEFEVVLIYLYDTEGTCGYTNEESFNRTFESMPWLALPFADPAYTKLKRFFGYNFDLGERIETPSLVIFGPYGKFIEPWGADILMKFKLPAYPFTREKVAKLETEKIKELKLEMLWDRKTSFRRNDGTEVPLYELVGKRIILFFEGKYYRKHSAGFLNVLKNNYAYMECLKGTDHEFEVIYITTNKRKALYEEMIFDVRWLFAHESELLPIDLSLYCCYCQPIKFLCSHPPGWCGKGSSLLAFDKDGKLISKLVHLSSDTENPFCDADMEKRALFELNFHHEWFHLDQQYKGLVINSLHEEYPEI</sequence>
<dbReference type="EMBL" id="CP093343">
    <property type="protein sequence ID" value="WOG85495.1"/>
    <property type="molecule type" value="Genomic_DNA"/>
</dbReference>
<reference evidence="7" key="2">
    <citation type="submission" date="2022-03" db="EMBL/GenBank/DDBJ databases">
        <title>Draft title - Genomic analysis of global carrot germplasm unveils the trajectory of domestication and the origin of high carotenoid orange carrot.</title>
        <authorList>
            <person name="Iorizzo M."/>
            <person name="Ellison S."/>
            <person name="Senalik D."/>
            <person name="Macko-Podgorni A."/>
            <person name="Grzebelus D."/>
            <person name="Bostan H."/>
            <person name="Rolling W."/>
            <person name="Curaba J."/>
            <person name="Simon P."/>
        </authorList>
    </citation>
    <scope>NUCLEOTIDE SEQUENCE</scope>
    <source>
        <tissue evidence="7">Leaf</tissue>
    </source>
</reference>
<dbReference type="InterPro" id="IPR012336">
    <property type="entry name" value="Thioredoxin-like_fold"/>
</dbReference>
<comment type="catalytic activity">
    <reaction evidence="5">
        <text>[protein]-dithiol + NAD(+) = [protein]-disulfide + NADH + H(+)</text>
        <dbReference type="Rhea" id="RHEA:18749"/>
        <dbReference type="Rhea" id="RHEA-COMP:10593"/>
        <dbReference type="Rhea" id="RHEA-COMP:10594"/>
        <dbReference type="ChEBI" id="CHEBI:15378"/>
        <dbReference type="ChEBI" id="CHEBI:29950"/>
        <dbReference type="ChEBI" id="CHEBI:50058"/>
        <dbReference type="ChEBI" id="CHEBI:57540"/>
        <dbReference type="ChEBI" id="CHEBI:57945"/>
        <dbReference type="EC" id="1.8.1.8"/>
    </reaction>
</comment>
<evidence type="ECO:0000256" key="2">
    <source>
        <dbReference type="ARBA" id="ARBA00022737"/>
    </source>
</evidence>
<dbReference type="InterPro" id="IPR036249">
    <property type="entry name" value="Thioredoxin-like_sf"/>
</dbReference>
<evidence type="ECO:0000256" key="1">
    <source>
        <dbReference type="ARBA" id="ARBA00012612"/>
    </source>
</evidence>
<evidence type="ECO:0000313" key="7">
    <source>
        <dbReference type="EMBL" id="WOG85495.1"/>
    </source>
</evidence>
<keyword evidence="4" id="KW-0520">NAD</keyword>